<dbReference type="GO" id="GO:0005739">
    <property type="term" value="C:mitochondrion"/>
    <property type="evidence" value="ECO:0007669"/>
    <property type="project" value="TreeGrafter"/>
</dbReference>
<dbReference type="GO" id="GO:0004479">
    <property type="term" value="F:methionyl-tRNA formyltransferase activity"/>
    <property type="evidence" value="ECO:0007669"/>
    <property type="project" value="UniProtKB-EC"/>
</dbReference>
<reference evidence="3" key="1">
    <citation type="journal article" date="2020" name="Stud. Mycol.">
        <title>101 Dothideomycetes genomes: a test case for predicting lifestyles and emergence of pathogens.</title>
        <authorList>
            <person name="Haridas S."/>
            <person name="Albert R."/>
            <person name="Binder M."/>
            <person name="Bloem J."/>
            <person name="Labutti K."/>
            <person name="Salamov A."/>
            <person name="Andreopoulos B."/>
            <person name="Baker S."/>
            <person name="Barry K."/>
            <person name="Bills G."/>
            <person name="Bluhm B."/>
            <person name="Cannon C."/>
            <person name="Castanera R."/>
            <person name="Culley D."/>
            <person name="Daum C."/>
            <person name="Ezra D."/>
            <person name="Gonzalez J."/>
            <person name="Henrissat B."/>
            <person name="Kuo A."/>
            <person name="Liang C."/>
            <person name="Lipzen A."/>
            <person name="Lutzoni F."/>
            <person name="Magnuson J."/>
            <person name="Mondo S."/>
            <person name="Nolan M."/>
            <person name="Ohm R."/>
            <person name="Pangilinan J."/>
            <person name="Park H.-J."/>
            <person name="Ramirez L."/>
            <person name="Alfaro M."/>
            <person name="Sun H."/>
            <person name="Tritt A."/>
            <person name="Yoshinaga Y."/>
            <person name="Zwiers L.-H."/>
            <person name="Turgeon B."/>
            <person name="Goodwin S."/>
            <person name="Spatafora J."/>
            <person name="Crous P."/>
            <person name="Grigoriev I."/>
        </authorList>
    </citation>
    <scope>NUCLEOTIDE SEQUENCE</scope>
    <source>
        <strain evidence="3">CBS 113818</strain>
    </source>
</reference>
<dbReference type="Proteomes" id="UP000799424">
    <property type="component" value="Unassembled WGS sequence"/>
</dbReference>
<dbReference type="Pfam" id="PF00551">
    <property type="entry name" value="Formyl_trans_N"/>
    <property type="match status" value="1"/>
</dbReference>
<protein>
    <recommendedName>
        <fullName evidence="1">methionyl-tRNA formyltransferase</fullName>
        <ecNumber evidence="1">2.1.2.9</ecNumber>
    </recommendedName>
</protein>
<gene>
    <name evidence="3" type="ORF">CC86DRAFT_461775</name>
</gene>
<dbReference type="EC" id="2.1.2.9" evidence="1"/>
<dbReference type="InterPro" id="IPR002376">
    <property type="entry name" value="Formyl_transf_N"/>
</dbReference>
<keyword evidence="4" id="KW-1185">Reference proteome</keyword>
<proteinExistence type="predicted"/>
<evidence type="ECO:0000256" key="1">
    <source>
        <dbReference type="ARBA" id="ARBA00012261"/>
    </source>
</evidence>
<evidence type="ECO:0000313" key="3">
    <source>
        <dbReference type="EMBL" id="KAF2833393.1"/>
    </source>
</evidence>
<dbReference type="AlphaFoldDB" id="A0A6A7AJU2"/>
<dbReference type="SUPFAM" id="SSF53328">
    <property type="entry name" value="Formyltransferase"/>
    <property type="match status" value="1"/>
</dbReference>
<dbReference type="CDD" id="cd08646">
    <property type="entry name" value="FMT_core_Met-tRNA-FMT_N"/>
    <property type="match status" value="1"/>
</dbReference>
<dbReference type="OrthoDB" id="10268103at2759"/>
<feature type="domain" description="Formyl transferase N-terminal" evidence="2">
    <location>
        <begin position="34"/>
        <end position="218"/>
    </location>
</feature>
<dbReference type="EMBL" id="MU006216">
    <property type="protein sequence ID" value="KAF2833393.1"/>
    <property type="molecule type" value="Genomic_DNA"/>
</dbReference>
<organism evidence="3 4">
    <name type="scientific">Ophiobolus disseminans</name>
    <dbReference type="NCBI Taxonomy" id="1469910"/>
    <lineage>
        <taxon>Eukaryota</taxon>
        <taxon>Fungi</taxon>
        <taxon>Dikarya</taxon>
        <taxon>Ascomycota</taxon>
        <taxon>Pezizomycotina</taxon>
        <taxon>Dothideomycetes</taxon>
        <taxon>Pleosporomycetidae</taxon>
        <taxon>Pleosporales</taxon>
        <taxon>Pleosporineae</taxon>
        <taxon>Phaeosphaeriaceae</taxon>
        <taxon>Ophiobolus</taxon>
    </lineage>
</organism>
<keyword evidence="3" id="KW-0808">Transferase</keyword>
<dbReference type="InterPro" id="IPR041711">
    <property type="entry name" value="Met-tRNA-FMT_N"/>
</dbReference>
<dbReference type="Gene3D" id="3.40.50.12230">
    <property type="match status" value="1"/>
</dbReference>
<accession>A0A6A7AJU2</accession>
<dbReference type="PANTHER" id="PTHR11138:SF5">
    <property type="entry name" value="METHIONYL-TRNA FORMYLTRANSFERASE, MITOCHONDRIAL"/>
    <property type="match status" value="1"/>
</dbReference>
<sequence>MLWRLPASVRTLACLAHRTYSVTATEALVPEPLRILFCGSDNFSSASLRALTEAQRNIPDLIESIDVVHRPAKRTGRGLKFFREVPIKQVATEELKLHTHVIDTFSGWAPPDPIDLIVAVSFGLFVPPRILGLAKYGGINVHPSLLPDLRGAAPIQRALLKRRERTGITIQTLHPERFDHGTILAQTPEPMTQIPRDITWPILEHQLASSGAQMLVDVLLSQKYIPPHQDVGWYAASNGPIDHAPKITKQDRFIDFSQNTLEDMITIQQALGNPWCILPNGERFIMHKVAPYNHPTALDQLNTPDQPGIWIEEDLKEPLFRAACGSIGIIENSTYAGSATNSGNAKIRKLFQVRDRQAETQSSIPV</sequence>
<evidence type="ECO:0000313" key="4">
    <source>
        <dbReference type="Proteomes" id="UP000799424"/>
    </source>
</evidence>
<dbReference type="PANTHER" id="PTHR11138">
    <property type="entry name" value="METHIONYL-TRNA FORMYLTRANSFERASE"/>
    <property type="match status" value="1"/>
</dbReference>
<name>A0A6A7AJU2_9PLEO</name>
<evidence type="ECO:0000259" key="2">
    <source>
        <dbReference type="Pfam" id="PF00551"/>
    </source>
</evidence>
<dbReference type="InterPro" id="IPR036477">
    <property type="entry name" value="Formyl_transf_N_sf"/>
</dbReference>